<accession>A0A517R6A2</accession>
<keyword evidence="2" id="KW-1185">Reference proteome</keyword>
<gene>
    <name evidence="1" type="ORF">Pan189_37890</name>
</gene>
<proteinExistence type="predicted"/>
<reference evidence="1 2" key="1">
    <citation type="submission" date="2019-02" db="EMBL/GenBank/DDBJ databases">
        <title>Deep-cultivation of Planctomycetes and their phenomic and genomic characterization uncovers novel biology.</title>
        <authorList>
            <person name="Wiegand S."/>
            <person name="Jogler M."/>
            <person name="Boedeker C."/>
            <person name="Pinto D."/>
            <person name="Vollmers J."/>
            <person name="Rivas-Marin E."/>
            <person name="Kohn T."/>
            <person name="Peeters S.H."/>
            <person name="Heuer A."/>
            <person name="Rast P."/>
            <person name="Oberbeckmann S."/>
            <person name="Bunk B."/>
            <person name="Jeske O."/>
            <person name="Meyerdierks A."/>
            <person name="Storesund J.E."/>
            <person name="Kallscheuer N."/>
            <person name="Luecker S."/>
            <person name="Lage O.M."/>
            <person name="Pohl T."/>
            <person name="Merkel B.J."/>
            <person name="Hornburger P."/>
            <person name="Mueller R.-W."/>
            <person name="Bruemmer F."/>
            <person name="Labrenz M."/>
            <person name="Spormann A.M."/>
            <person name="Op den Camp H."/>
            <person name="Overmann J."/>
            <person name="Amann R."/>
            <person name="Jetten M.S.M."/>
            <person name="Mascher T."/>
            <person name="Medema M.H."/>
            <person name="Devos D.P."/>
            <person name="Kaster A.-K."/>
            <person name="Ovreas L."/>
            <person name="Rohde M."/>
            <person name="Galperin M.Y."/>
            <person name="Jogler C."/>
        </authorList>
    </citation>
    <scope>NUCLEOTIDE SEQUENCE [LARGE SCALE GENOMIC DNA]</scope>
    <source>
        <strain evidence="1 2">Pan189</strain>
    </source>
</reference>
<dbReference type="RefSeq" id="WP_145365519.1">
    <property type="nucleotide sequence ID" value="NZ_CP036268.1"/>
</dbReference>
<protein>
    <submittedName>
        <fullName evidence="1">Uncharacterized protein</fullName>
    </submittedName>
</protein>
<sequence>MKTIEDTQITDPSFRSVEGMDGLPSDELRHEAERATRILADVLGEARHDVTGLKVDLAKDTDIEWSHSRRGLRFRLIYKEKSVALTILNAKCMADREIWWLFHEQWGKYLRQWSRDALHRLNVALQEIDDGRPDNGEPVE</sequence>
<dbReference type="EMBL" id="CP036268">
    <property type="protein sequence ID" value="QDT39382.1"/>
    <property type="molecule type" value="Genomic_DNA"/>
</dbReference>
<name>A0A517R6A2_9PLAN</name>
<evidence type="ECO:0000313" key="1">
    <source>
        <dbReference type="EMBL" id="QDT39382.1"/>
    </source>
</evidence>
<dbReference type="Proteomes" id="UP000317318">
    <property type="component" value="Chromosome"/>
</dbReference>
<evidence type="ECO:0000313" key="2">
    <source>
        <dbReference type="Proteomes" id="UP000317318"/>
    </source>
</evidence>
<dbReference type="KEGG" id="svp:Pan189_37890"/>
<organism evidence="1 2">
    <name type="scientific">Stratiformator vulcanicus</name>
    <dbReference type="NCBI Taxonomy" id="2527980"/>
    <lineage>
        <taxon>Bacteria</taxon>
        <taxon>Pseudomonadati</taxon>
        <taxon>Planctomycetota</taxon>
        <taxon>Planctomycetia</taxon>
        <taxon>Planctomycetales</taxon>
        <taxon>Planctomycetaceae</taxon>
        <taxon>Stratiformator</taxon>
    </lineage>
</organism>
<dbReference type="AlphaFoldDB" id="A0A517R6A2"/>